<sequence length="53" mass="6200">MQISIDSVFNRDKFLLRQKVLTISEKYDVCDEEGNPILYQTLSAGWQQISHQL</sequence>
<proteinExistence type="predicted"/>
<evidence type="ECO:0000313" key="2">
    <source>
        <dbReference type="Proteomes" id="UP001204953"/>
    </source>
</evidence>
<reference evidence="1" key="1">
    <citation type="submission" date="2022-06" db="EMBL/GenBank/DDBJ databases">
        <title>New cyanobacteria of genus Symplocastrum in benthos of Lake Baikal.</title>
        <authorList>
            <person name="Sorokovikova E."/>
            <person name="Tikhonova I."/>
            <person name="Krasnopeev A."/>
            <person name="Evseev P."/>
            <person name="Gladkikh A."/>
            <person name="Belykh O."/>
        </authorList>
    </citation>
    <scope>NUCLEOTIDE SEQUENCE</scope>
    <source>
        <strain evidence="1">BBK-W-15</strain>
    </source>
</reference>
<gene>
    <name evidence="1" type="ORF">NJ959_26470</name>
</gene>
<comment type="caution">
    <text evidence="1">The sequence shown here is derived from an EMBL/GenBank/DDBJ whole genome shotgun (WGS) entry which is preliminary data.</text>
</comment>
<keyword evidence="2" id="KW-1185">Reference proteome</keyword>
<organism evidence="1 2">
    <name type="scientific">Limnofasciculus baicalensis BBK-W-15</name>
    <dbReference type="NCBI Taxonomy" id="2699891"/>
    <lineage>
        <taxon>Bacteria</taxon>
        <taxon>Bacillati</taxon>
        <taxon>Cyanobacteriota</taxon>
        <taxon>Cyanophyceae</taxon>
        <taxon>Coleofasciculales</taxon>
        <taxon>Coleofasciculaceae</taxon>
        <taxon>Limnofasciculus</taxon>
        <taxon>Limnofasciculus baicalensis</taxon>
    </lineage>
</organism>
<evidence type="ECO:0000313" key="1">
    <source>
        <dbReference type="EMBL" id="MCP2731981.1"/>
    </source>
</evidence>
<accession>A0AAE3GWH1</accession>
<name>A0AAE3GWH1_9CYAN</name>
<dbReference type="AlphaFoldDB" id="A0AAE3GWH1"/>
<protein>
    <submittedName>
        <fullName evidence="1">Uncharacterized protein</fullName>
    </submittedName>
</protein>
<dbReference type="RefSeq" id="WP_254014710.1">
    <property type="nucleotide sequence ID" value="NZ_JAMZMM010000445.1"/>
</dbReference>
<dbReference type="Proteomes" id="UP001204953">
    <property type="component" value="Unassembled WGS sequence"/>
</dbReference>
<dbReference type="EMBL" id="JAMZMM010000445">
    <property type="protein sequence ID" value="MCP2731981.1"/>
    <property type="molecule type" value="Genomic_DNA"/>
</dbReference>